<dbReference type="InParanoid" id="A0A078AJI4"/>
<proteinExistence type="predicted"/>
<protein>
    <submittedName>
        <fullName evidence="1">Uncharacterized protein</fullName>
    </submittedName>
</protein>
<evidence type="ECO:0000313" key="1">
    <source>
        <dbReference type="EMBL" id="CDW80948.1"/>
    </source>
</evidence>
<dbReference type="Proteomes" id="UP000039865">
    <property type="component" value="Unassembled WGS sequence"/>
</dbReference>
<name>A0A078AJI4_STYLE</name>
<accession>A0A078AJI4</accession>
<organism evidence="1 2">
    <name type="scientific">Stylonychia lemnae</name>
    <name type="common">Ciliate</name>
    <dbReference type="NCBI Taxonomy" id="5949"/>
    <lineage>
        <taxon>Eukaryota</taxon>
        <taxon>Sar</taxon>
        <taxon>Alveolata</taxon>
        <taxon>Ciliophora</taxon>
        <taxon>Intramacronucleata</taxon>
        <taxon>Spirotrichea</taxon>
        <taxon>Stichotrichia</taxon>
        <taxon>Sporadotrichida</taxon>
        <taxon>Oxytrichidae</taxon>
        <taxon>Stylonychinae</taxon>
        <taxon>Stylonychia</taxon>
    </lineage>
</organism>
<sequence>MKKTTVKAKGDKGDFSSFVNKRLRIVLALKEERAIEYTIRGSKDQLLSIDQTCLLGKGKKKKKMTQIIRNIITRPDNPSYIEIQENNDVVQTTIEEFTGTN</sequence>
<evidence type="ECO:0000313" key="2">
    <source>
        <dbReference type="Proteomes" id="UP000039865"/>
    </source>
</evidence>
<reference evidence="1 2" key="1">
    <citation type="submission" date="2014-06" db="EMBL/GenBank/DDBJ databases">
        <authorList>
            <person name="Swart Estienne"/>
        </authorList>
    </citation>
    <scope>NUCLEOTIDE SEQUENCE [LARGE SCALE GENOMIC DNA]</scope>
    <source>
        <strain evidence="1 2">130c</strain>
    </source>
</reference>
<keyword evidence="2" id="KW-1185">Reference proteome</keyword>
<dbReference type="EMBL" id="CCKQ01009460">
    <property type="protein sequence ID" value="CDW80948.1"/>
    <property type="molecule type" value="Genomic_DNA"/>
</dbReference>
<dbReference type="AlphaFoldDB" id="A0A078AJI4"/>
<gene>
    <name evidence="1" type="primary">Contig16665.g17750</name>
    <name evidence="1" type="ORF">STYLEM_9954</name>
</gene>